<dbReference type="Pfam" id="PF01261">
    <property type="entry name" value="AP_endonuc_2"/>
    <property type="match status" value="1"/>
</dbReference>
<dbReference type="Proteomes" id="UP000332515">
    <property type="component" value="Unassembled WGS sequence"/>
</dbReference>
<protein>
    <submittedName>
        <fullName evidence="5">TIM barrel protein</fullName>
    </submittedName>
</protein>
<dbReference type="InterPro" id="IPR050417">
    <property type="entry name" value="Sugar_Epim/Isomerase"/>
</dbReference>
<dbReference type="InterPro" id="IPR036237">
    <property type="entry name" value="Xyl_isomerase-like_sf"/>
</dbReference>
<dbReference type="PANTHER" id="PTHR43489">
    <property type="entry name" value="ISOMERASE"/>
    <property type="match status" value="1"/>
</dbReference>
<dbReference type="Gene3D" id="3.20.20.150">
    <property type="entry name" value="Divalent-metal-dependent TIM barrel enzymes"/>
    <property type="match status" value="1"/>
</dbReference>
<dbReference type="GO" id="GO:0008903">
    <property type="term" value="F:hydroxypyruvate isomerase activity"/>
    <property type="evidence" value="ECO:0007669"/>
    <property type="project" value="TreeGrafter"/>
</dbReference>
<dbReference type="GO" id="GO:0046487">
    <property type="term" value="P:glyoxylate metabolic process"/>
    <property type="evidence" value="ECO:0007669"/>
    <property type="project" value="TreeGrafter"/>
</dbReference>
<proteinExistence type="inferred from homology"/>
<reference evidence="5 6" key="1">
    <citation type="submission" date="2019-09" db="EMBL/GenBank/DDBJ databases">
        <title>Segnochrobactrum spirostomi gen. nov., sp. nov., isolated from the ciliate Spirostomum cf. yagiui and description of a novel family, Segnochrobactraceae fam. nov. within the order Rhizobiales of the class Alphaproteobacteria.</title>
        <authorList>
            <person name="Akter S."/>
            <person name="Shazib S.U.A."/>
            <person name="Shin M.K."/>
        </authorList>
    </citation>
    <scope>NUCLEOTIDE SEQUENCE [LARGE SCALE GENOMIC DNA]</scope>
    <source>
        <strain evidence="5 6">Sp-1</strain>
    </source>
</reference>
<sequence length="289" mass="30038">MADALFLRQDRGGLEDHGLRGLHAAPARCAGVRSNEVGFRFSANTGFLFKDRPFLERITAAKAAGFDALEFHDEAQSADPSALADALTAAALPVLGINVRMGDTSGCAAIPGAADQARRDIDAAAAVASRIGATAIHVVAGKTDDVGADAAYRAALDYALGATDLIILIEPISKIAIPGYFLNGMDQARTIIEEIDHPRLKILFDCYHAAALTDGDILSAFASVAPWVGHVQIAAYPGRDEPRVGAAASPDFARLLPALAAGGYPGPFGCEYRPAGDIAACVADLRTIA</sequence>
<comment type="similarity">
    <text evidence="2">Belongs to the hyi family.</text>
</comment>
<evidence type="ECO:0000259" key="4">
    <source>
        <dbReference type="Pfam" id="PF01261"/>
    </source>
</evidence>
<feature type="active site" description="Proton donor/acceptor" evidence="3">
    <location>
        <position position="271"/>
    </location>
</feature>
<keyword evidence="1 2" id="KW-0413">Isomerase</keyword>
<organism evidence="5 6">
    <name type="scientific">Segnochrobactrum spirostomi</name>
    <dbReference type="NCBI Taxonomy" id="2608987"/>
    <lineage>
        <taxon>Bacteria</taxon>
        <taxon>Pseudomonadati</taxon>
        <taxon>Pseudomonadota</taxon>
        <taxon>Alphaproteobacteria</taxon>
        <taxon>Hyphomicrobiales</taxon>
        <taxon>Segnochrobactraceae</taxon>
        <taxon>Segnochrobactrum</taxon>
    </lineage>
</organism>
<feature type="domain" description="Xylose isomerase-like TIM barrel" evidence="4">
    <location>
        <begin position="59"/>
        <end position="277"/>
    </location>
</feature>
<keyword evidence="6" id="KW-1185">Reference proteome</keyword>
<evidence type="ECO:0000313" key="6">
    <source>
        <dbReference type="Proteomes" id="UP000332515"/>
    </source>
</evidence>
<dbReference type="InterPro" id="IPR026040">
    <property type="entry name" value="HyI-like"/>
</dbReference>
<evidence type="ECO:0000313" key="5">
    <source>
        <dbReference type="EMBL" id="MQT14127.1"/>
    </source>
</evidence>
<name>A0A6A7Y741_9HYPH</name>
<dbReference type="InterPro" id="IPR013022">
    <property type="entry name" value="Xyl_isomerase-like_TIM-brl"/>
</dbReference>
<evidence type="ECO:0000256" key="3">
    <source>
        <dbReference type="PIRSR" id="PIRSR006241-50"/>
    </source>
</evidence>
<dbReference type="AlphaFoldDB" id="A0A6A7Y741"/>
<evidence type="ECO:0000256" key="1">
    <source>
        <dbReference type="ARBA" id="ARBA00023235"/>
    </source>
</evidence>
<feature type="active site" description="Proton donor/acceptor" evidence="3">
    <location>
        <position position="170"/>
    </location>
</feature>
<accession>A0A6A7Y741</accession>
<gene>
    <name evidence="5" type="ORF">F0357_16050</name>
</gene>
<dbReference type="SUPFAM" id="SSF51658">
    <property type="entry name" value="Xylose isomerase-like"/>
    <property type="match status" value="1"/>
</dbReference>
<dbReference type="PANTHER" id="PTHR43489:SF6">
    <property type="entry name" value="HYDROXYPYRUVATE ISOMERASE-RELATED"/>
    <property type="match status" value="1"/>
</dbReference>
<comment type="caution">
    <text evidence="5">The sequence shown here is derived from an EMBL/GenBank/DDBJ whole genome shotgun (WGS) entry which is preliminary data.</text>
</comment>
<evidence type="ECO:0000256" key="2">
    <source>
        <dbReference type="PIRNR" id="PIRNR006241"/>
    </source>
</evidence>
<dbReference type="PIRSF" id="PIRSF006241">
    <property type="entry name" value="HyI"/>
    <property type="match status" value="1"/>
</dbReference>
<dbReference type="EMBL" id="VWNA01000001">
    <property type="protein sequence ID" value="MQT14127.1"/>
    <property type="molecule type" value="Genomic_DNA"/>
</dbReference>